<organism evidence="1 2">
    <name type="scientific">Halomicrobium zhouii</name>
    <dbReference type="NCBI Taxonomy" id="767519"/>
    <lineage>
        <taxon>Archaea</taxon>
        <taxon>Methanobacteriati</taxon>
        <taxon>Methanobacteriota</taxon>
        <taxon>Stenosarchaea group</taxon>
        <taxon>Halobacteria</taxon>
        <taxon>Halobacteriales</taxon>
        <taxon>Haloarculaceae</taxon>
        <taxon>Halomicrobium</taxon>
    </lineage>
</organism>
<dbReference type="OrthoDB" id="317492at2157"/>
<reference evidence="1 2" key="1">
    <citation type="submission" date="2016-10" db="EMBL/GenBank/DDBJ databases">
        <authorList>
            <person name="de Groot N.N."/>
        </authorList>
    </citation>
    <scope>NUCLEOTIDE SEQUENCE [LARGE SCALE GENOMIC DNA]</scope>
    <source>
        <strain evidence="1 2">CGMCC 1.10457</strain>
    </source>
</reference>
<dbReference type="InterPro" id="IPR055807">
    <property type="entry name" value="DUF7383"/>
</dbReference>
<dbReference type="RefSeq" id="WP_089819047.1">
    <property type="nucleotide sequence ID" value="NZ_FOZK01000005.1"/>
</dbReference>
<dbReference type="Gene3D" id="2.60.120.260">
    <property type="entry name" value="Galactose-binding domain-like"/>
    <property type="match status" value="1"/>
</dbReference>
<dbReference type="InterPro" id="IPR008979">
    <property type="entry name" value="Galactose-bd-like_sf"/>
</dbReference>
<protein>
    <submittedName>
        <fullName evidence="1">Uncharacterized protein</fullName>
    </submittedName>
</protein>
<evidence type="ECO:0000313" key="1">
    <source>
        <dbReference type="EMBL" id="SFS12051.1"/>
    </source>
</evidence>
<dbReference type="SUPFAM" id="SSF49785">
    <property type="entry name" value="Galactose-binding domain-like"/>
    <property type="match status" value="1"/>
</dbReference>
<dbReference type="EMBL" id="FOZK01000005">
    <property type="protein sequence ID" value="SFS12051.1"/>
    <property type="molecule type" value="Genomic_DNA"/>
</dbReference>
<sequence length="130" mass="14796">MAEYRANYALVSFQEHLGPDEDGLDVPWASYSGDKTDQHTFDVPTGDPQDAYVQMQVYDVGTYDHDVLVNDTPLSGFDVPAREGWQYWMDTVTAARLTKGENTIRFRRDTDTDDSFVVGTVTVHWREPVD</sequence>
<dbReference type="AlphaFoldDB" id="A0A1I6M8Q5"/>
<accession>A0A1I6M8Q5</accession>
<dbReference type="STRING" id="767519.SAMN05216559_4003"/>
<gene>
    <name evidence="1" type="ORF">SAMN05216559_4003</name>
</gene>
<name>A0A1I6M8Q5_9EURY</name>
<dbReference type="Pfam" id="PF24108">
    <property type="entry name" value="DUF7383"/>
    <property type="match status" value="1"/>
</dbReference>
<dbReference type="Proteomes" id="UP000199062">
    <property type="component" value="Unassembled WGS sequence"/>
</dbReference>
<keyword evidence="2" id="KW-1185">Reference proteome</keyword>
<evidence type="ECO:0000313" key="2">
    <source>
        <dbReference type="Proteomes" id="UP000199062"/>
    </source>
</evidence>
<proteinExistence type="predicted"/>